<feature type="domain" description="IrrE N-terminal-like" evidence="1">
    <location>
        <begin position="34"/>
        <end position="177"/>
    </location>
</feature>
<evidence type="ECO:0000313" key="3">
    <source>
        <dbReference type="Proteomes" id="UP000198598"/>
    </source>
</evidence>
<proteinExistence type="predicted"/>
<gene>
    <name evidence="2" type="ORF">SAMN05216167_11522</name>
</gene>
<dbReference type="EMBL" id="FOLQ01000015">
    <property type="protein sequence ID" value="SFE52369.1"/>
    <property type="molecule type" value="Genomic_DNA"/>
</dbReference>
<accession>A0A1I2B8H7</accession>
<organism evidence="2 3">
    <name type="scientific">Spirosoma endophyticum</name>
    <dbReference type="NCBI Taxonomy" id="662367"/>
    <lineage>
        <taxon>Bacteria</taxon>
        <taxon>Pseudomonadati</taxon>
        <taxon>Bacteroidota</taxon>
        <taxon>Cytophagia</taxon>
        <taxon>Cytophagales</taxon>
        <taxon>Cytophagaceae</taxon>
        <taxon>Spirosoma</taxon>
    </lineage>
</organism>
<dbReference type="Gene3D" id="1.10.10.2910">
    <property type="match status" value="1"/>
</dbReference>
<evidence type="ECO:0000313" key="2">
    <source>
        <dbReference type="EMBL" id="SFE52369.1"/>
    </source>
</evidence>
<reference evidence="2 3" key="1">
    <citation type="submission" date="2016-10" db="EMBL/GenBank/DDBJ databases">
        <authorList>
            <person name="de Groot N.N."/>
        </authorList>
    </citation>
    <scope>NUCLEOTIDE SEQUENCE [LARGE SCALE GENOMIC DNA]</scope>
    <source>
        <strain evidence="2 3">DSM 26130</strain>
    </source>
</reference>
<dbReference type="RefSeq" id="WP_093831829.1">
    <property type="nucleotide sequence ID" value="NZ_FOLQ01000015.1"/>
</dbReference>
<dbReference type="AlphaFoldDB" id="A0A1I2B8H7"/>
<dbReference type="InterPro" id="IPR010359">
    <property type="entry name" value="IrrE_HExxH"/>
</dbReference>
<protein>
    <recommendedName>
        <fullName evidence="1">IrrE N-terminal-like domain-containing protein</fullName>
    </recommendedName>
</protein>
<name>A0A1I2B8H7_9BACT</name>
<evidence type="ECO:0000259" key="1">
    <source>
        <dbReference type="Pfam" id="PF06114"/>
    </source>
</evidence>
<dbReference type="InterPro" id="IPR052345">
    <property type="entry name" value="Rad_response_metalloprotease"/>
</dbReference>
<dbReference type="PANTHER" id="PTHR43236">
    <property type="entry name" value="ANTITOXIN HIGA1"/>
    <property type="match status" value="1"/>
</dbReference>
<dbReference type="Proteomes" id="UP000198598">
    <property type="component" value="Unassembled WGS sequence"/>
</dbReference>
<keyword evidence="3" id="KW-1185">Reference proteome</keyword>
<dbReference type="PANTHER" id="PTHR43236:SF2">
    <property type="entry name" value="BLL0069 PROTEIN"/>
    <property type="match status" value="1"/>
</dbReference>
<dbReference type="OrthoDB" id="9794834at2"/>
<dbReference type="Pfam" id="PF06114">
    <property type="entry name" value="Peptidase_M78"/>
    <property type="match status" value="1"/>
</dbReference>
<sequence>MNHKRQNQIEQLAKGLLTETNCYSYPPINVIEVAKRKGIDIIDFHFGEEVSGVLITKNNKSTIGVNPDNSTVRQRFTIAHELGHYSLGHQRNGMFVDTPERYFTMFNFRNSNSSTGEHIQEREANAFAASLLMPRDLIFIVIEDLKSSFNVRSDEDLLEELAKKFEVSTQAMGFRLSNLNTLW</sequence>